<proteinExistence type="inferred from homology"/>
<evidence type="ECO:0000256" key="1">
    <source>
        <dbReference type="ARBA" id="ARBA00010643"/>
    </source>
</evidence>
<evidence type="ECO:0000256" key="5">
    <source>
        <dbReference type="ARBA" id="ARBA00023014"/>
    </source>
</evidence>
<dbReference type="Gene3D" id="1.10.10.1590">
    <property type="entry name" value="NADH-quinone oxidoreductase subunit E"/>
    <property type="match status" value="1"/>
</dbReference>
<dbReference type="SUPFAM" id="SSF52833">
    <property type="entry name" value="Thioredoxin-like"/>
    <property type="match status" value="1"/>
</dbReference>
<accession>A0A2W5ZBQ4</accession>
<keyword evidence="2" id="KW-0001">2Fe-2S</keyword>
<feature type="region of interest" description="Disordered" evidence="7">
    <location>
        <begin position="173"/>
        <end position="259"/>
    </location>
</feature>
<reference evidence="8 9" key="1">
    <citation type="journal article" date="2017" name="Nature">
        <title>Atmospheric trace gases support primary production in Antarctic desert surface soil.</title>
        <authorList>
            <person name="Ji M."/>
            <person name="Greening C."/>
            <person name="Vanwonterghem I."/>
            <person name="Carere C.R."/>
            <person name="Bay S.K."/>
            <person name="Steen J.A."/>
            <person name="Montgomery K."/>
            <person name="Lines T."/>
            <person name="Beardall J."/>
            <person name="van Dorst J."/>
            <person name="Snape I."/>
            <person name="Stott M.B."/>
            <person name="Hugenholtz P."/>
            <person name="Ferrari B.C."/>
        </authorList>
    </citation>
    <scope>NUCLEOTIDE SEQUENCE [LARGE SCALE GENOMIC DNA]</scope>
    <source>
        <strain evidence="8">RRmetagenome_bin12</strain>
    </source>
</reference>
<dbReference type="InterPro" id="IPR036249">
    <property type="entry name" value="Thioredoxin-like_sf"/>
</dbReference>
<evidence type="ECO:0000313" key="9">
    <source>
        <dbReference type="Proteomes" id="UP000248724"/>
    </source>
</evidence>
<comment type="caution">
    <text evidence="8">The sequence shown here is derived from an EMBL/GenBank/DDBJ whole genome shotgun (WGS) entry which is preliminary data.</text>
</comment>
<comment type="cofactor">
    <cofactor evidence="6">
        <name>[2Fe-2S] cluster</name>
        <dbReference type="ChEBI" id="CHEBI:190135"/>
    </cofactor>
</comment>
<evidence type="ECO:0000256" key="6">
    <source>
        <dbReference type="ARBA" id="ARBA00034078"/>
    </source>
</evidence>
<organism evidence="8 9">
    <name type="scientific">Candidatus Aeolococcus gillhamiae</name>
    <dbReference type="NCBI Taxonomy" id="3127015"/>
    <lineage>
        <taxon>Bacteria</taxon>
        <taxon>Bacillati</taxon>
        <taxon>Candidatus Dormiibacterota</taxon>
        <taxon>Candidatus Dormibacteria</taxon>
        <taxon>Candidatus Aeolococcales</taxon>
        <taxon>Candidatus Aeolococcaceae</taxon>
        <taxon>Candidatus Aeolococcus</taxon>
    </lineage>
</organism>
<evidence type="ECO:0008006" key="10">
    <source>
        <dbReference type="Google" id="ProtNLM"/>
    </source>
</evidence>
<dbReference type="PANTHER" id="PTHR10371">
    <property type="entry name" value="NADH DEHYDROGENASE UBIQUINONE FLAVOPROTEIN 2, MITOCHONDRIAL"/>
    <property type="match status" value="1"/>
</dbReference>
<evidence type="ECO:0000256" key="2">
    <source>
        <dbReference type="ARBA" id="ARBA00022714"/>
    </source>
</evidence>
<keyword evidence="4" id="KW-0408">Iron</keyword>
<dbReference type="Gene3D" id="3.40.30.10">
    <property type="entry name" value="Glutaredoxin"/>
    <property type="match status" value="1"/>
</dbReference>
<dbReference type="AlphaFoldDB" id="A0A2W5ZBQ4"/>
<feature type="compositionally biased region" description="Low complexity" evidence="7">
    <location>
        <begin position="173"/>
        <end position="188"/>
    </location>
</feature>
<dbReference type="InterPro" id="IPR041921">
    <property type="entry name" value="NuoE_N"/>
</dbReference>
<protein>
    <recommendedName>
        <fullName evidence="10">NADH-quinone oxidoreductase subunit NuoE</fullName>
    </recommendedName>
</protein>
<comment type="similarity">
    <text evidence="1">Belongs to the complex I 24 kDa subunit family.</text>
</comment>
<evidence type="ECO:0000256" key="4">
    <source>
        <dbReference type="ARBA" id="ARBA00023004"/>
    </source>
</evidence>
<dbReference type="PANTHER" id="PTHR10371:SF3">
    <property type="entry name" value="NADH DEHYDROGENASE [UBIQUINONE] FLAVOPROTEIN 2, MITOCHONDRIAL"/>
    <property type="match status" value="1"/>
</dbReference>
<dbReference type="InterPro" id="IPR002023">
    <property type="entry name" value="NuoE-like"/>
</dbReference>
<keyword evidence="5" id="KW-0411">Iron-sulfur</keyword>
<evidence type="ECO:0000256" key="7">
    <source>
        <dbReference type="SAM" id="MobiDB-lite"/>
    </source>
</evidence>
<evidence type="ECO:0000256" key="3">
    <source>
        <dbReference type="ARBA" id="ARBA00022723"/>
    </source>
</evidence>
<dbReference type="NCBIfam" id="TIGR01958">
    <property type="entry name" value="nuoE_fam"/>
    <property type="match status" value="1"/>
</dbReference>
<dbReference type="Pfam" id="PF01257">
    <property type="entry name" value="2Fe-2S_thioredx"/>
    <property type="match status" value="1"/>
</dbReference>
<feature type="compositionally biased region" description="Low complexity" evidence="7">
    <location>
        <begin position="197"/>
        <end position="206"/>
    </location>
</feature>
<evidence type="ECO:0000313" key="8">
    <source>
        <dbReference type="EMBL" id="PZR80315.1"/>
    </source>
</evidence>
<dbReference type="InterPro" id="IPR042128">
    <property type="entry name" value="NuoE_dom"/>
</dbReference>
<dbReference type="EMBL" id="QHBU01000156">
    <property type="protein sequence ID" value="PZR80315.1"/>
    <property type="molecule type" value="Genomic_DNA"/>
</dbReference>
<keyword evidence="3" id="KW-0479">Metal-binding</keyword>
<dbReference type="GO" id="GO:0051537">
    <property type="term" value="F:2 iron, 2 sulfur cluster binding"/>
    <property type="evidence" value="ECO:0007669"/>
    <property type="project" value="UniProtKB-KW"/>
</dbReference>
<name>A0A2W5ZBQ4_9BACT</name>
<sequence>MSSSPPVFSSSGDAMPLALATRKEITALRDRYPHPRSAILPCLWAVQHELGFLSVEGMAEVAEVLRLAPSEVQAVSTFYSMYFQKPAGDHHVVVCVNVSCALRGADEIVGHVERRLGVPSGGTTADGKFTWESTVECLGACGGAPAMQVDHHSHENLTPERVDGIIERLRSRSSGRAGTGAAAGAQPSGPHPPTAETPPEATAEGPPSDDRLGAGEEPGGEPPSVEHTEMPGSRTQPSANPRGSRSRPRKRPRLDAGDL</sequence>
<gene>
    <name evidence="8" type="ORF">DLM65_08360</name>
</gene>
<dbReference type="GO" id="GO:0003954">
    <property type="term" value="F:NADH dehydrogenase activity"/>
    <property type="evidence" value="ECO:0007669"/>
    <property type="project" value="TreeGrafter"/>
</dbReference>
<dbReference type="FunFam" id="1.10.10.1590:FF:000001">
    <property type="entry name" value="NADH-quinone oxidoreductase subunit E"/>
    <property type="match status" value="1"/>
</dbReference>
<dbReference type="CDD" id="cd03064">
    <property type="entry name" value="TRX_Fd_NuoE"/>
    <property type="match status" value="1"/>
</dbReference>
<dbReference type="GO" id="GO:0046872">
    <property type="term" value="F:metal ion binding"/>
    <property type="evidence" value="ECO:0007669"/>
    <property type="project" value="UniProtKB-KW"/>
</dbReference>
<dbReference type="Proteomes" id="UP000248724">
    <property type="component" value="Unassembled WGS sequence"/>
</dbReference>